<reference evidence="2" key="1">
    <citation type="submission" date="2020-02" db="EMBL/GenBank/DDBJ databases">
        <authorList>
            <person name="Meier V. D."/>
        </authorList>
    </citation>
    <scope>NUCLEOTIDE SEQUENCE</scope>
    <source>
        <strain evidence="2">AVDCRST_MAG19</strain>
    </source>
</reference>
<dbReference type="SUPFAM" id="SSF51735">
    <property type="entry name" value="NAD(P)-binding Rossmann-fold domains"/>
    <property type="match status" value="1"/>
</dbReference>
<organism evidence="2">
    <name type="scientific">uncultured Thermomicrobiales bacterium</name>
    <dbReference type="NCBI Taxonomy" id="1645740"/>
    <lineage>
        <taxon>Bacteria</taxon>
        <taxon>Pseudomonadati</taxon>
        <taxon>Thermomicrobiota</taxon>
        <taxon>Thermomicrobia</taxon>
        <taxon>Thermomicrobiales</taxon>
        <taxon>environmental samples</taxon>
    </lineage>
</organism>
<proteinExistence type="predicted"/>
<gene>
    <name evidence="2" type="ORF">AVDCRST_MAG19-4780</name>
</gene>
<accession>A0A6J4VPX8</accession>
<evidence type="ECO:0000313" key="2">
    <source>
        <dbReference type="EMBL" id="CAA9584717.1"/>
    </source>
</evidence>
<dbReference type="InterPro" id="IPR036291">
    <property type="entry name" value="NAD(P)-bd_dom_sf"/>
</dbReference>
<sequence length="80" mass="8614">MPPSGTCRATADALNRNGCPVFNTARWSEPLAATRAPSLEPIRLDVTKEASNGAAFDGIEANARWGLDGTAEEMTHRRFP</sequence>
<evidence type="ECO:0000256" key="1">
    <source>
        <dbReference type="SAM" id="MobiDB-lite"/>
    </source>
</evidence>
<protein>
    <submittedName>
        <fullName evidence="2">Uncharacterized protein</fullName>
    </submittedName>
</protein>
<dbReference type="EMBL" id="CADCWL010000247">
    <property type="protein sequence ID" value="CAA9584717.1"/>
    <property type="molecule type" value="Genomic_DNA"/>
</dbReference>
<dbReference type="AlphaFoldDB" id="A0A6J4VPX8"/>
<feature type="region of interest" description="Disordered" evidence="1">
    <location>
        <begin position="58"/>
        <end position="80"/>
    </location>
</feature>
<name>A0A6J4VPX8_9BACT</name>
<dbReference type="Gene3D" id="3.40.50.720">
    <property type="entry name" value="NAD(P)-binding Rossmann-like Domain"/>
    <property type="match status" value="1"/>
</dbReference>